<evidence type="ECO:0000256" key="3">
    <source>
        <dbReference type="ARBA" id="ARBA00022452"/>
    </source>
</evidence>
<evidence type="ECO:0000256" key="6">
    <source>
        <dbReference type="ARBA" id="ARBA00023237"/>
    </source>
</evidence>
<dbReference type="Proteomes" id="UP000057981">
    <property type="component" value="Chromosome"/>
</dbReference>
<dbReference type="InterPro" id="IPR036942">
    <property type="entry name" value="Beta-barrel_TonB_sf"/>
</dbReference>
<dbReference type="Gene3D" id="2.170.130.10">
    <property type="entry name" value="TonB-dependent receptor, plug domain"/>
    <property type="match status" value="1"/>
</dbReference>
<dbReference type="PATRIC" id="fig|1736674.3.peg.3183"/>
<dbReference type="Gene3D" id="2.40.170.20">
    <property type="entry name" value="TonB-dependent receptor, beta-barrel domain"/>
    <property type="match status" value="1"/>
</dbReference>
<dbReference type="EMBL" id="CP012898">
    <property type="protein sequence ID" value="ALJ06462.1"/>
    <property type="molecule type" value="Genomic_DNA"/>
</dbReference>
<protein>
    <recommendedName>
        <fullName evidence="8">TonB-dependent receptor plug domain-containing protein</fullName>
    </recommendedName>
</protein>
<dbReference type="InterPro" id="IPR023997">
    <property type="entry name" value="TonB-dep_OMP_SusC/RagA_CS"/>
</dbReference>
<dbReference type="SUPFAM" id="SSF49464">
    <property type="entry name" value="Carboxypeptidase regulatory domain-like"/>
    <property type="match status" value="1"/>
</dbReference>
<dbReference type="SUPFAM" id="SSF56935">
    <property type="entry name" value="Porins"/>
    <property type="match status" value="1"/>
</dbReference>
<keyword evidence="4 7" id="KW-0812">Transmembrane</keyword>
<dbReference type="KEGG" id="ahz:APS56_15560"/>
<comment type="subcellular location">
    <subcellularLocation>
        <location evidence="1 7">Cell outer membrane</location>
        <topology evidence="1 7">Multi-pass membrane protein</topology>
    </subcellularLocation>
</comment>
<gene>
    <name evidence="9" type="ORF">APS56_15560</name>
</gene>
<evidence type="ECO:0000256" key="1">
    <source>
        <dbReference type="ARBA" id="ARBA00004571"/>
    </source>
</evidence>
<evidence type="ECO:0000256" key="5">
    <source>
        <dbReference type="ARBA" id="ARBA00023136"/>
    </source>
</evidence>
<dbReference type="InterPro" id="IPR023996">
    <property type="entry name" value="TonB-dep_OMP_SusC/RagA"/>
</dbReference>
<proteinExistence type="inferred from homology"/>
<keyword evidence="6 7" id="KW-0998">Cell outer membrane</keyword>
<dbReference type="InterPro" id="IPR008969">
    <property type="entry name" value="CarboxyPept-like_regulatory"/>
</dbReference>
<keyword evidence="2 7" id="KW-0813">Transport</keyword>
<keyword evidence="3 7" id="KW-1134">Transmembrane beta strand</keyword>
<reference evidence="9 10" key="1">
    <citation type="submission" date="2015-10" db="EMBL/GenBank/DDBJ databases">
        <authorList>
            <person name="Gilbert D.G."/>
        </authorList>
    </citation>
    <scope>NUCLEOTIDE SEQUENCE [LARGE SCALE GENOMIC DNA]</scope>
    <source>
        <strain evidence="10">HZ-22</strain>
    </source>
</reference>
<evidence type="ECO:0000259" key="8">
    <source>
        <dbReference type="Pfam" id="PF07715"/>
    </source>
</evidence>
<evidence type="ECO:0000256" key="7">
    <source>
        <dbReference type="PROSITE-ProRule" id="PRU01360"/>
    </source>
</evidence>
<dbReference type="InterPro" id="IPR039426">
    <property type="entry name" value="TonB-dep_rcpt-like"/>
</dbReference>
<dbReference type="InterPro" id="IPR012910">
    <property type="entry name" value="Plug_dom"/>
</dbReference>
<evidence type="ECO:0000256" key="2">
    <source>
        <dbReference type="ARBA" id="ARBA00022448"/>
    </source>
</evidence>
<dbReference type="NCBIfam" id="TIGR04057">
    <property type="entry name" value="SusC_RagA_signa"/>
    <property type="match status" value="1"/>
</dbReference>
<keyword evidence="5 7" id="KW-0472">Membrane</keyword>
<evidence type="ECO:0000313" key="9">
    <source>
        <dbReference type="EMBL" id="ALJ06462.1"/>
    </source>
</evidence>
<dbReference type="GO" id="GO:0009279">
    <property type="term" value="C:cell outer membrane"/>
    <property type="evidence" value="ECO:0007669"/>
    <property type="project" value="UniProtKB-SubCell"/>
</dbReference>
<name>A0A0N7HYX4_9FLAO</name>
<keyword evidence="10" id="KW-1185">Reference proteome</keyword>
<organism evidence="9 10">
    <name type="scientific">Pseudalgibacter alginicilyticus</name>
    <dbReference type="NCBI Taxonomy" id="1736674"/>
    <lineage>
        <taxon>Bacteria</taxon>
        <taxon>Pseudomonadati</taxon>
        <taxon>Bacteroidota</taxon>
        <taxon>Flavobacteriia</taxon>
        <taxon>Flavobacteriales</taxon>
        <taxon>Flavobacteriaceae</taxon>
        <taxon>Pseudalgibacter</taxon>
    </lineage>
</organism>
<dbReference type="AlphaFoldDB" id="A0A0N7HYX4"/>
<feature type="domain" description="TonB-dependent receptor plug" evidence="8">
    <location>
        <begin position="138"/>
        <end position="243"/>
    </location>
</feature>
<dbReference type="PROSITE" id="PS52016">
    <property type="entry name" value="TONB_DEPENDENT_REC_3"/>
    <property type="match status" value="1"/>
</dbReference>
<evidence type="ECO:0000313" key="10">
    <source>
        <dbReference type="Proteomes" id="UP000057981"/>
    </source>
</evidence>
<dbReference type="RefSeq" id="WP_054730494.1">
    <property type="nucleotide sequence ID" value="NZ_CP012898.1"/>
</dbReference>
<sequence>MVIINTLKEIKIMENYKIKLISAFFVLIMVNLNSYVHAQEVVSLTIQSILVDENDNPIPDALIVLGDGLVETHSDLQGNFSIKAMPENIMLISANGYQSKTVYLKSEKVESKTILKKAALFTGDEHVIRLPANTKTTQRALTGAVSKVSGKELESQPDVVFHNALQGRLAGVSTQMTTNGLGNNQPNIYVRGLGRQSANTALTIVDGIERPLEFLTAEEIESIEVLKDATAKILYGPRAANGVILVTTKKGRVDTQVIKASLEYGTNMNTRMAKYLNSGDYATLYNEALGNDGFLPLYSTTDIAGYYASSGENDQQYPNINHNDYFLNESAPIRKVNFEYSGGTNESQYGVYLGYIGTNGIEKIGEQVSQDRINVRGNLDFKISDNLVGHIEGNGIIESRKWGKLGQDQIFGKINTERPNEFPLLIQDPNFSGEAASLGDEIIPPLGGSYQNKQSLYGDMMYGGYQEYQFFYGQTNFGLDWDLNNTAKGLSATTTLNFDNYQYHAADQISNPIRYALAYNVDASMIEYTKLNQRTIERDRTERSSNITRSLGWTSNLKYKLKINKDNQLIADLSYFYYLNQENSRRQHIKNGNTALKTNYAYKNKLFFELTYALMESNKFVGKNRLFLSHAVGAAWVISEEPFMSSYKAIDFLKLKSSYGILGYDAATDFYLYETRYSRNGTISLGERNSASAVRTGFDNFGNPNLVWEKSKEFNVGIEGLVFNKALQFEFNYFHETRDDIISSNPSSTTSSIVGAIKIPENIGTVANQGIDGSVNWFKNFGALKLNFGANFLISKNNVKSADAINNIDVNLNVEGRASDVIFGYVSNGLFKTQQEVDAAPIQNLGPYGIGNISYKDLNNDGVINEQDRTVIGNSFPRSSFGVNLDAQYKGFGVSVLGVADSGVDMIKSNSYYRNNGEGKYSVLASDRFHSVNNPNGTQPILTTLNPINDTVSSTFWMENAAFFRLKNVELSYSFSNDLWLAKTTRFYIRGTNLFVLSSVKDLDPEVPNSGVTNYPLFRTLTAGVSVAF</sequence>
<dbReference type="STRING" id="1736674.APS56_15560"/>
<dbReference type="NCBIfam" id="TIGR04056">
    <property type="entry name" value="OMP_RagA_SusC"/>
    <property type="match status" value="1"/>
</dbReference>
<accession>A0A0N7HYX4</accession>
<evidence type="ECO:0000256" key="4">
    <source>
        <dbReference type="ARBA" id="ARBA00022692"/>
    </source>
</evidence>
<comment type="similarity">
    <text evidence="7">Belongs to the TonB-dependent receptor family.</text>
</comment>
<dbReference type="OrthoDB" id="9768177at2"/>
<dbReference type="InterPro" id="IPR037066">
    <property type="entry name" value="Plug_dom_sf"/>
</dbReference>
<dbReference type="Pfam" id="PF07715">
    <property type="entry name" value="Plug"/>
    <property type="match status" value="1"/>
</dbReference>